<dbReference type="Gene3D" id="3.30.310.70">
    <property type="entry name" value="TT1751-like domain"/>
    <property type="match status" value="1"/>
</dbReference>
<organism evidence="2 3">
    <name type="scientific">candidate division GN15 bacterium</name>
    <dbReference type="NCBI Taxonomy" id="2072418"/>
    <lineage>
        <taxon>Bacteria</taxon>
        <taxon>candidate division GN15</taxon>
    </lineage>
</organism>
<accession>A0A855X4B8</accession>
<dbReference type="InterPro" id="IPR035923">
    <property type="entry name" value="TT1751-like_sf"/>
</dbReference>
<evidence type="ECO:0000313" key="3">
    <source>
        <dbReference type="Proteomes" id="UP000250918"/>
    </source>
</evidence>
<sequence length="97" mass="10583">MKKEDLAYTLVSNKSFDAVVAALETNSPAHQFRVLHVHDVQATLAEKGFQRGPLKILEVCNSGFAHKALGQDVTVALFMPCKFTVWTEGGKTHVSLG</sequence>
<dbReference type="PANTHER" id="PTHR38342">
    <property type="entry name" value="SLR5037 PROTEIN"/>
    <property type="match status" value="1"/>
</dbReference>
<dbReference type="InterPro" id="IPR016796">
    <property type="entry name" value="UCP021774"/>
</dbReference>
<dbReference type="Pfam" id="PF03625">
    <property type="entry name" value="DUF302"/>
    <property type="match status" value="1"/>
</dbReference>
<protein>
    <recommendedName>
        <fullName evidence="1">DUF302 domain-containing protein</fullName>
    </recommendedName>
</protein>
<proteinExistence type="predicted"/>
<dbReference type="CDD" id="cd14797">
    <property type="entry name" value="DUF302"/>
    <property type="match status" value="1"/>
</dbReference>
<dbReference type="InterPro" id="IPR005180">
    <property type="entry name" value="DUF302"/>
</dbReference>
<gene>
    <name evidence="2" type="ORF">C3F09_08975</name>
</gene>
<dbReference type="SUPFAM" id="SSF103247">
    <property type="entry name" value="TT1751-like"/>
    <property type="match status" value="1"/>
</dbReference>
<evidence type="ECO:0000313" key="2">
    <source>
        <dbReference type="EMBL" id="PWB70571.1"/>
    </source>
</evidence>
<comment type="caution">
    <text evidence="2">The sequence shown here is derived from an EMBL/GenBank/DDBJ whole genome shotgun (WGS) entry which is preliminary data.</text>
</comment>
<evidence type="ECO:0000259" key="1">
    <source>
        <dbReference type="Pfam" id="PF03625"/>
    </source>
</evidence>
<dbReference type="Proteomes" id="UP000250918">
    <property type="component" value="Unassembled WGS sequence"/>
</dbReference>
<feature type="non-terminal residue" evidence="2">
    <location>
        <position position="97"/>
    </location>
</feature>
<dbReference type="AlphaFoldDB" id="A0A855X4B8"/>
<feature type="domain" description="DUF302" evidence="1">
    <location>
        <begin position="38"/>
        <end position="95"/>
    </location>
</feature>
<reference evidence="2 3" key="1">
    <citation type="journal article" date="2018" name="ISME J.">
        <title>A methanotrophic archaeon couples anaerobic oxidation of methane to Fe(III) reduction.</title>
        <authorList>
            <person name="Cai C."/>
            <person name="Leu A.O."/>
            <person name="Xie G.J."/>
            <person name="Guo J."/>
            <person name="Feng Y."/>
            <person name="Zhao J.X."/>
            <person name="Tyson G.W."/>
            <person name="Yuan Z."/>
            <person name="Hu S."/>
        </authorList>
    </citation>
    <scope>NUCLEOTIDE SEQUENCE [LARGE SCALE GENOMIC DNA]</scope>
    <source>
        <strain evidence="2">FeB_12</strain>
    </source>
</reference>
<dbReference type="PANTHER" id="PTHR38342:SF1">
    <property type="entry name" value="SLR5037 PROTEIN"/>
    <property type="match status" value="1"/>
</dbReference>
<dbReference type="EMBL" id="PQAP01000141">
    <property type="protein sequence ID" value="PWB70571.1"/>
    <property type="molecule type" value="Genomic_DNA"/>
</dbReference>
<dbReference type="PIRSF" id="PIRSF021774">
    <property type="entry name" value="UCP021774"/>
    <property type="match status" value="1"/>
</dbReference>
<name>A0A855X4B8_9BACT</name>